<accession>A0A1L0BS54</accession>
<proteinExistence type="inferred from homology"/>
<dbReference type="SUPFAM" id="SSF52540">
    <property type="entry name" value="P-loop containing nucleoside triphosphate hydrolases"/>
    <property type="match status" value="1"/>
</dbReference>
<dbReference type="Gene3D" id="2.60.120.1030">
    <property type="entry name" value="Clp1, DNA binding domain"/>
    <property type="match status" value="1"/>
</dbReference>
<comment type="subcellular location">
    <subcellularLocation>
        <location evidence="1 8">Nucleus</location>
    </subcellularLocation>
</comment>
<protein>
    <recommendedName>
        <fullName evidence="3">Polynucleotide 5'-hydroxyl-kinase GRC3</fullName>
    </recommendedName>
    <alternativeName>
        <fullName evidence="2">Polynucleotide 5'-hydroxyl-kinase grc3</fullName>
    </alternativeName>
</protein>
<keyword evidence="7 8" id="KW-0539">Nucleus</keyword>
<dbReference type="InterPro" id="IPR027417">
    <property type="entry name" value="P-loop_NTPase"/>
</dbReference>
<feature type="domain" description="Clp1 C-terminal" evidence="9">
    <location>
        <begin position="351"/>
        <end position="485"/>
    </location>
</feature>
<comment type="function">
    <text evidence="8">Required for endonucleolytic cleavage during polyadenylation-dependent pre-mRNA 3'-end formation.</text>
</comment>
<dbReference type="GO" id="GO:0005524">
    <property type="term" value="F:ATP binding"/>
    <property type="evidence" value="ECO:0007669"/>
    <property type="project" value="UniProtKB-UniRule"/>
</dbReference>
<keyword evidence="4 8" id="KW-0507">mRNA processing</keyword>
<feature type="binding site" evidence="8">
    <location>
        <position position="67"/>
    </location>
    <ligand>
        <name>ATP</name>
        <dbReference type="ChEBI" id="CHEBI:30616"/>
    </ligand>
</feature>
<reference evidence="12 13" key="1">
    <citation type="submission" date="2016-10" db="EMBL/GenBank/DDBJ databases">
        <authorList>
            <person name="de Groot N.N."/>
        </authorList>
    </citation>
    <scope>NUCLEOTIDE SEQUENCE [LARGE SCALE GENOMIC DNA]</scope>
    <source>
        <strain evidence="12 13">PYCC 4715</strain>
    </source>
</reference>
<gene>
    <name evidence="8" type="primary">CLP1</name>
    <name evidence="12" type="ORF">SAMEA4029009_CIC11G00000002094</name>
</gene>
<dbReference type="GO" id="GO:0031124">
    <property type="term" value="P:mRNA 3'-end processing"/>
    <property type="evidence" value="ECO:0007669"/>
    <property type="project" value="UniProtKB-UniRule"/>
</dbReference>
<comment type="similarity">
    <text evidence="8">Belongs to the Clp1 family. Clp1 subfamily.</text>
</comment>
<dbReference type="AlphaFoldDB" id="A0A1L0BS54"/>
<dbReference type="InterPro" id="IPR045116">
    <property type="entry name" value="Clp1/Grc3"/>
</dbReference>
<evidence type="ECO:0000256" key="6">
    <source>
        <dbReference type="ARBA" id="ARBA00022840"/>
    </source>
</evidence>
<dbReference type="GO" id="GO:0005849">
    <property type="term" value="C:mRNA cleavage factor complex"/>
    <property type="evidence" value="ECO:0007669"/>
    <property type="project" value="UniProtKB-UniRule"/>
</dbReference>
<evidence type="ECO:0000259" key="11">
    <source>
        <dbReference type="Pfam" id="PF16575"/>
    </source>
</evidence>
<dbReference type="Gene3D" id="3.40.50.300">
    <property type="entry name" value="P-loop containing nucleotide triphosphate hydrolases"/>
    <property type="match status" value="1"/>
</dbReference>
<evidence type="ECO:0000256" key="7">
    <source>
        <dbReference type="ARBA" id="ARBA00023242"/>
    </source>
</evidence>
<feature type="binding site" evidence="8">
    <location>
        <begin position="145"/>
        <end position="150"/>
    </location>
    <ligand>
        <name>ATP</name>
        <dbReference type="ChEBI" id="CHEBI:30616"/>
    </ligand>
</feature>
<sequence>MSIPGFINGFDADNVSKLVEVEIPARAEWRFEVPFKTIMKLKVLEGVGEIFGTELPNEVDIRLTGCKYAIYAPLPSGCRLQYETAPNKVNVNISNEDSNVSEYISDESMMPQYTNMHFALEVLREEAVSDAQKKGPKVLVVGNSESGKTALVKVLASYALKMDRVPLVVNLDPKEGVFSVPGSLTATPISDILDIESIGGWGGSTTLGATFHNPKQPLVKSYGFYSIGENVELYKHQVSQLGVAALTRMADDNAVRTGGFIIDTPPLGIKDYNVIESIVSDFEVDIVIVMGNDRLTMDLKRKFSHKISKGLINIIKVTKSGGVTELEDSFIRKQQEDAITEYFNGNYKTTLSPYKMDLDVKSVVIYKPVKLLEYTSQLAFLPSGDSYTAEDGTEHEEKKDENSMDKFFLLLEEPNSSNLENSIIAITQIPASGKVLPRDLLNSSVLGYAHVSKVDDAKQKMTLLVPFPGQLPRNVLIATNIGYTE</sequence>
<organism evidence="12 13">
    <name type="scientific">Sungouiella intermedia</name>
    <dbReference type="NCBI Taxonomy" id="45354"/>
    <lineage>
        <taxon>Eukaryota</taxon>
        <taxon>Fungi</taxon>
        <taxon>Dikarya</taxon>
        <taxon>Ascomycota</taxon>
        <taxon>Saccharomycotina</taxon>
        <taxon>Pichiomycetes</taxon>
        <taxon>Metschnikowiaceae</taxon>
        <taxon>Sungouiella</taxon>
    </lineage>
</organism>
<evidence type="ECO:0000313" key="13">
    <source>
        <dbReference type="Proteomes" id="UP000182259"/>
    </source>
</evidence>
<evidence type="ECO:0000256" key="2">
    <source>
        <dbReference type="ARBA" id="ARBA00018706"/>
    </source>
</evidence>
<evidence type="ECO:0000256" key="3">
    <source>
        <dbReference type="ARBA" id="ARBA00019824"/>
    </source>
</evidence>
<dbReference type="InterPro" id="IPR038239">
    <property type="entry name" value="Clp1_N_sf"/>
</dbReference>
<dbReference type="GO" id="GO:0006388">
    <property type="term" value="P:tRNA splicing, via endonucleolytic cleavage and ligation"/>
    <property type="evidence" value="ECO:0007669"/>
    <property type="project" value="TreeGrafter"/>
</dbReference>
<dbReference type="InterPro" id="IPR032319">
    <property type="entry name" value="CLP1_P"/>
</dbReference>
<dbReference type="Proteomes" id="UP000182259">
    <property type="component" value="Chromosome III"/>
</dbReference>
<comment type="subunit">
    <text evidence="8">Component of a pre-mRNA cleavage factor complex. Interacts directly with PCF11.</text>
</comment>
<evidence type="ECO:0000259" key="10">
    <source>
        <dbReference type="Pfam" id="PF16573"/>
    </source>
</evidence>
<dbReference type="Gene3D" id="2.40.30.330">
    <property type="entry name" value="Pre-mRNA cleavage complex subunit Clp1, C-terminal domain"/>
    <property type="match status" value="1"/>
</dbReference>
<evidence type="ECO:0000256" key="5">
    <source>
        <dbReference type="ARBA" id="ARBA00022741"/>
    </source>
</evidence>
<keyword evidence="5 8" id="KW-0547">Nucleotide-binding</keyword>
<dbReference type="PANTHER" id="PTHR12755:SF6">
    <property type="entry name" value="POLYRIBONUCLEOTIDE 5'-HYDROXYL-KINASE CLP1"/>
    <property type="match status" value="1"/>
</dbReference>
<dbReference type="PANTHER" id="PTHR12755">
    <property type="entry name" value="CLEAVAGE/POLYADENYLATION FACTOR IA SUBUNIT CLP1P"/>
    <property type="match status" value="1"/>
</dbReference>
<evidence type="ECO:0000256" key="8">
    <source>
        <dbReference type="HAMAP-Rule" id="MF_03035"/>
    </source>
</evidence>
<dbReference type="InterPro" id="IPR032324">
    <property type="entry name" value="Clp1_N"/>
</dbReference>
<feature type="domain" description="Clp1 P-loop" evidence="11">
    <location>
        <begin position="142"/>
        <end position="345"/>
    </location>
</feature>
<evidence type="ECO:0000256" key="1">
    <source>
        <dbReference type="ARBA" id="ARBA00004123"/>
    </source>
</evidence>
<dbReference type="GO" id="GO:0051731">
    <property type="term" value="F:polynucleotide 5'-hydroxyl-kinase activity"/>
    <property type="evidence" value="ECO:0007669"/>
    <property type="project" value="InterPro"/>
</dbReference>
<feature type="binding site" evidence="8">
    <location>
        <position position="28"/>
    </location>
    <ligand>
        <name>ATP</name>
        <dbReference type="ChEBI" id="CHEBI:30616"/>
    </ligand>
</feature>
<name>A0A1L0BS54_9ASCO</name>
<evidence type="ECO:0000313" key="12">
    <source>
        <dbReference type="EMBL" id="SGZ54075.1"/>
    </source>
</evidence>
<dbReference type="InterPro" id="IPR010655">
    <property type="entry name" value="Clp1_C"/>
</dbReference>
<dbReference type="EMBL" id="LT635766">
    <property type="protein sequence ID" value="SGZ54075.1"/>
    <property type="molecule type" value="Genomic_DNA"/>
</dbReference>
<keyword evidence="6 8" id="KW-0067">ATP-binding</keyword>
<dbReference type="Pfam" id="PF16575">
    <property type="entry name" value="CLP1_P"/>
    <property type="match status" value="1"/>
</dbReference>
<dbReference type="Pfam" id="PF16573">
    <property type="entry name" value="CLP1_N"/>
    <property type="match status" value="1"/>
</dbReference>
<dbReference type="Pfam" id="PF06807">
    <property type="entry name" value="Clp1"/>
    <property type="match status" value="1"/>
</dbReference>
<evidence type="ECO:0000259" key="9">
    <source>
        <dbReference type="Pfam" id="PF06807"/>
    </source>
</evidence>
<evidence type="ECO:0000256" key="4">
    <source>
        <dbReference type="ARBA" id="ARBA00022664"/>
    </source>
</evidence>
<dbReference type="InterPro" id="IPR038238">
    <property type="entry name" value="Clp1_C_sf"/>
</dbReference>
<dbReference type="InterPro" id="IPR028606">
    <property type="entry name" value="Clp1"/>
</dbReference>
<feature type="domain" description="Clp1 N-terminal" evidence="10">
    <location>
        <begin position="22"/>
        <end position="127"/>
    </location>
</feature>
<dbReference type="HAMAP" id="MF_03035">
    <property type="entry name" value="Clp1"/>
    <property type="match status" value="1"/>
</dbReference>